<dbReference type="EMBL" id="LT963352">
    <property type="protein sequence ID" value="SOR78626.1"/>
    <property type="molecule type" value="Genomic_DNA"/>
</dbReference>
<keyword evidence="3" id="KW-1185">Reference proteome</keyword>
<proteinExistence type="predicted"/>
<feature type="chain" id="PRO_5015003089" description="Secreted protein" evidence="1">
    <location>
        <begin position="26"/>
        <end position="120"/>
    </location>
</feature>
<dbReference type="RefSeq" id="WP_010034771.1">
    <property type="nucleotide sequence ID" value="NZ_LT962942.1"/>
</dbReference>
<feature type="signal peptide" evidence="1">
    <location>
        <begin position="1"/>
        <end position="25"/>
    </location>
</feature>
<gene>
    <name evidence="2" type="ORF">SCNRRL3882_2093</name>
</gene>
<evidence type="ECO:0000256" key="1">
    <source>
        <dbReference type="SAM" id="SignalP"/>
    </source>
</evidence>
<dbReference type="OrthoDB" id="4336033at2"/>
<sequence length="120" mass="12545">MKKLSAALFAAAAMTAFGLQSTATAAEAGSQGNVSVKGWPTGCTNGKYAKGLGGYTALGWQAQCKKSNGGHYKATIICRPFDGGDDIYRDAPVWKSSGKSIVFCPEASIRVEGGIKERSY</sequence>
<organism evidence="2 3">
    <name type="scientific">Streptomyces chartreusis NRRL 3882</name>
    <dbReference type="NCBI Taxonomy" id="1079985"/>
    <lineage>
        <taxon>Bacteria</taxon>
        <taxon>Bacillati</taxon>
        <taxon>Actinomycetota</taxon>
        <taxon>Actinomycetes</taxon>
        <taxon>Kitasatosporales</taxon>
        <taxon>Streptomycetaceae</taxon>
        <taxon>Streptomyces</taxon>
    </lineage>
</organism>
<dbReference type="AlphaFoldDB" id="A0A2N9B5K6"/>
<evidence type="ECO:0008006" key="4">
    <source>
        <dbReference type="Google" id="ProtNLM"/>
    </source>
</evidence>
<reference evidence="3" key="1">
    <citation type="submission" date="2017-11" db="EMBL/GenBank/DDBJ databases">
        <authorList>
            <person name="Wibberg D."/>
        </authorList>
    </citation>
    <scope>NUCLEOTIDE SEQUENCE [LARGE SCALE GENOMIC DNA]</scope>
</reference>
<dbReference type="Proteomes" id="UP000235464">
    <property type="component" value="Chromosome I"/>
</dbReference>
<evidence type="ECO:0000313" key="2">
    <source>
        <dbReference type="EMBL" id="SOR78626.1"/>
    </source>
</evidence>
<accession>A0A2N9B5K6</accession>
<name>A0A2N9B5K6_STRCX</name>
<keyword evidence="1" id="KW-0732">Signal</keyword>
<evidence type="ECO:0000313" key="3">
    <source>
        <dbReference type="Proteomes" id="UP000235464"/>
    </source>
</evidence>
<protein>
    <recommendedName>
        <fullName evidence="4">Secreted protein</fullName>
    </recommendedName>
</protein>